<dbReference type="EMBL" id="CAJVPP010006289">
    <property type="protein sequence ID" value="CAG8676409.1"/>
    <property type="molecule type" value="Genomic_DNA"/>
</dbReference>
<organism evidence="1 2">
    <name type="scientific">Funneliformis mosseae</name>
    <name type="common">Endomycorrhizal fungus</name>
    <name type="synonym">Glomus mosseae</name>
    <dbReference type="NCBI Taxonomy" id="27381"/>
    <lineage>
        <taxon>Eukaryota</taxon>
        <taxon>Fungi</taxon>
        <taxon>Fungi incertae sedis</taxon>
        <taxon>Mucoromycota</taxon>
        <taxon>Glomeromycotina</taxon>
        <taxon>Glomeromycetes</taxon>
        <taxon>Glomerales</taxon>
        <taxon>Glomeraceae</taxon>
        <taxon>Funneliformis</taxon>
    </lineage>
</organism>
<dbReference type="Proteomes" id="UP000789375">
    <property type="component" value="Unassembled WGS sequence"/>
</dbReference>
<sequence>MFLKAKEANRWPDNRRVAIATEMLRKEAADWYNLKLANRVDARGILNAFKMSLLLKLNC</sequence>
<accession>A0A9N9EGT2</accession>
<evidence type="ECO:0000313" key="2">
    <source>
        <dbReference type="Proteomes" id="UP000789375"/>
    </source>
</evidence>
<gene>
    <name evidence="1" type="ORF">FMOSSE_LOCUS12667</name>
</gene>
<proteinExistence type="predicted"/>
<dbReference type="AlphaFoldDB" id="A0A9N9EGT2"/>
<protein>
    <submittedName>
        <fullName evidence="1">11934_t:CDS:1</fullName>
    </submittedName>
</protein>
<name>A0A9N9EGT2_FUNMO</name>
<keyword evidence="2" id="KW-1185">Reference proteome</keyword>
<comment type="caution">
    <text evidence="1">The sequence shown here is derived from an EMBL/GenBank/DDBJ whole genome shotgun (WGS) entry which is preliminary data.</text>
</comment>
<evidence type="ECO:0000313" key="1">
    <source>
        <dbReference type="EMBL" id="CAG8676409.1"/>
    </source>
</evidence>
<reference evidence="1" key="1">
    <citation type="submission" date="2021-06" db="EMBL/GenBank/DDBJ databases">
        <authorList>
            <person name="Kallberg Y."/>
            <person name="Tangrot J."/>
            <person name="Rosling A."/>
        </authorList>
    </citation>
    <scope>NUCLEOTIDE SEQUENCE</scope>
    <source>
        <strain evidence="1">87-6 pot B 2015</strain>
    </source>
</reference>